<gene>
    <name evidence="1" type="ORF">MAR_031302</name>
</gene>
<reference evidence="1" key="1">
    <citation type="submission" date="2022-11" db="EMBL/GenBank/DDBJ databases">
        <title>Centuries of genome instability and evolution in soft-shell clam transmissible cancer (bioRxiv).</title>
        <authorList>
            <person name="Hart S.F.M."/>
            <person name="Yonemitsu M.A."/>
            <person name="Giersch R.M."/>
            <person name="Beal B.F."/>
            <person name="Arriagada G."/>
            <person name="Davis B.W."/>
            <person name="Ostrander E.A."/>
            <person name="Goff S.P."/>
            <person name="Metzger M.J."/>
        </authorList>
    </citation>
    <scope>NUCLEOTIDE SEQUENCE</scope>
    <source>
        <strain evidence="1">MELC-2E11</strain>
        <tissue evidence="1">Siphon/mantle</tissue>
    </source>
</reference>
<keyword evidence="2" id="KW-1185">Reference proteome</keyword>
<accession>A0ABY7F3F6</accession>
<name>A0ABY7F3F6_MYAAR</name>
<protein>
    <submittedName>
        <fullName evidence="1">RN213-like protein</fullName>
    </submittedName>
</protein>
<dbReference type="PANTHER" id="PTHR22605:SF16">
    <property type="entry name" value="E3 UBIQUITIN-PROTEIN LIGASE RNF213"/>
    <property type="match status" value="1"/>
</dbReference>
<proteinExistence type="predicted"/>
<organism evidence="1 2">
    <name type="scientific">Mya arenaria</name>
    <name type="common">Soft-shell clam</name>
    <dbReference type="NCBI Taxonomy" id="6604"/>
    <lineage>
        <taxon>Eukaryota</taxon>
        <taxon>Metazoa</taxon>
        <taxon>Spiralia</taxon>
        <taxon>Lophotrochozoa</taxon>
        <taxon>Mollusca</taxon>
        <taxon>Bivalvia</taxon>
        <taxon>Autobranchia</taxon>
        <taxon>Heteroconchia</taxon>
        <taxon>Euheterodonta</taxon>
        <taxon>Imparidentia</taxon>
        <taxon>Neoheterodontei</taxon>
        <taxon>Myida</taxon>
        <taxon>Myoidea</taxon>
        <taxon>Myidae</taxon>
        <taxon>Mya</taxon>
    </lineage>
</organism>
<sequence length="427" mass="49216">MMSAGEEPINIAKVQCLHSSATGYAPLLFQLQEHFGYLELIEKCKDVWKNVDENPRMPKQLRDTSHQQHWLEEIRNIHGAVETTSLMQAEAINKYGTYVLEAGIPHGLYHQMTVENVLNLTVVDKDVKKGHEVKEYSYSDIKDLQSRLMLVMGKTEAGNTDVDKFVDILNSLFRLGNAFIKLCSAGCVFYNELKATFCCNKAKPVCLTLRFGRQYDHPILKGRKGDEDSLDKMIPALAEFMEQCIEQWHKYIKETRKKYFHLNFFTIDQLVILQKELIQISSTDKPMSAIYHLLSIVKSNCCLADIVKAMDLAKKDIQTMEKVKERKLGKTGETTEEDEIDMQRREEFVNNLVKKARLSEDIVRRYVDEQKDITACSLDDGIYWCLENQNEEAETTPAAEEISKWCSEGQTLSSIWNEKIKHYDSSR</sequence>
<dbReference type="Proteomes" id="UP001164746">
    <property type="component" value="Chromosome 10"/>
</dbReference>
<dbReference type="InterPro" id="IPR031248">
    <property type="entry name" value="RNF213"/>
</dbReference>
<dbReference type="PANTHER" id="PTHR22605">
    <property type="entry name" value="RZ-TYPE DOMAIN-CONTAINING PROTEIN"/>
    <property type="match status" value="1"/>
</dbReference>
<dbReference type="EMBL" id="CP111021">
    <property type="protein sequence ID" value="WAR16708.1"/>
    <property type="molecule type" value="Genomic_DNA"/>
</dbReference>
<evidence type="ECO:0000313" key="1">
    <source>
        <dbReference type="EMBL" id="WAR16708.1"/>
    </source>
</evidence>
<evidence type="ECO:0000313" key="2">
    <source>
        <dbReference type="Proteomes" id="UP001164746"/>
    </source>
</evidence>